<evidence type="ECO:0000256" key="3">
    <source>
        <dbReference type="ARBA" id="ARBA00022723"/>
    </source>
</evidence>
<feature type="domain" description="Isochorismatase-like" evidence="8">
    <location>
        <begin position="34"/>
        <end position="263"/>
    </location>
</feature>
<protein>
    <recommendedName>
        <fullName evidence="6">nicotinamidase</fullName>
        <ecNumber evidence="6">3.5.1.19</ecNumber>
    </recommendedName>
    <alternativeName>
        <fullName evidence="7">Nicotinamide deamidase</fullName>
    </alternativeName>
</protein>
<dbReference type="SUPFAM" id="SSF52499">
    <property type="entry name" value="Isochorismatase-like hydrolases"/>
    <property type="match status" value="1"/>
</dbReference>
<sequence length="269" mass="30446">MGNVNAAICRAVDAITDAIPNAIRPKKKSKHVNALLIVDVQYDFIDGSLALKNCPSQHQGEQVIPVINKLLDEIKFDVVVYTQDWHTPDHISFYDNLPLRAHLLAKDSKSMEELKVFDTAIFVFDNERQSRVEQILWPVHCVQHTHGAELHQDLSIVKSNKNRQVINLFKGYDSDIDSYSAFWDNMKIRETTLHSRLKGYNVQQVFIVGIATDVCVFATALHALENGYKTHIIKDACRGVDENNINLRLNELIAHGCSMIQTADVKSLI</sequence>
<comment type="caution">
    <text evidence="9">The sequence shown here is derived from an EMBL/GenBank/DDBJ whole genome shotgun (WGS) entry which is preliminary data.</text>
</comment>
<dbReference type="Proteomes" id="UP000663852">
    <property type="component" value="Unassembled WGS sequence"/>
</dbReference>
<dbReference type="InterPro" id="IPR000868">
    <property type="entry name" value="Isochorismatase-like_dom"/>
</dbReference>
<evidence type="ECO:0000313" key="11">
    <source>
        <dbReference type="Proteomes" id="UP000663828"/>
    </source>
</evidence>
<keyword evidence="2" id="KW-0662">Pyridine nucleotide biosynthesis</keyword>
<evidence type="ECO:0000259" key="8">
    <source>
        <dbReference type="Pfam" id="PF00857"/>
    </source>
</evidence>
<organism evidence="9 12">
    <name type="scientific">Adineta ricciae</name>
    <name type="common">Rotifer</name>
    <dbReference type="NCBI Taxonomy" id="249248"/>
    <lineage>
        <taxon>Eukaryota</taxon>
        <taxon>Metazoa</taxon>
        <taxon>Spiralia</taxon>
        <taxon>Gnathifera</taxon>
        <taxon>Rotifera</taxon>
        <taxon>Eurotatoria</taxon>
        <taxon>Bdelloidea</taxon>
        <taxon>Adinetida</taxon>
        <taxon>Adinetidae</taxon>
        <taxon>Adineta</taxon>
    </lineage>
</organism>
<keyword evidence="11" id="KW-1185">Reference proteome</keyword>
<evidence type="ECO:0000256" key="2">
    <source>
        <dbReference type="ARBA" id="ARBA00022642"/>
    </source>
</evidence>
<dbReference type="Proteomes" id="UP000663828">
    <property type="component" value="Unassembled WGS sequence"/>
</dbReference>
<dbReference type="GO" id="GO:0008936">
    <property type="term" value="F:nicotinamidase activity"/>
    <property type="evidence" value="ECO:0007669"/>
    <property type="project" value="UniProtKB-EC"/>
</dbReference>
<comment type="pathway">
    <text evidence="5">Cofactor biosynthesis; nicotinate biosynthesis; nicotinate from nicotinamide: step 1/1.</text>
</comment>
<dbReference type="InterPro" id="IPR052347">
    <property type="entry name" value="Isochorismatase_Nicotinamidase"/>
</dbReference>
<accession>A0A814YZE1</accession>
<gene>
    <name evidence="9" type="ORF">EDS130_LOCUS27155</name>
    <name evidence="10" type="ORF">XAT740_LOCUS47037</name>
</gene>
<evidence type="ECO:0000256" key="7">
    <source>
        <dbReference type="ARBA" id="ARBA00043224"/>
    </source>
</evidence>
<keyword evidence="4" id="KW-0378">Hydrolase</keyword>
<evidence type="ECO:0000313" key="10">
    <source>
        <dbReference type="EMBL" id="CAF1595388.1"/>
    </source>
</evidence>
<evidence type="ECO:0000256" key="4">
    <source>
        <dbReference type="ARBA" id="ARBA00022801"/>
    </source>
</evidence>
<proteinExistence type="inferred from homology"/>
<dbReference type="GO" id="GO:0046872">
    <property type="term" value="F:metal ion binding"/>
    <property type="evidence" value="ECO:0007669"/>
    <property type="project" value="UniProtKB-KW"/>
</dbReference>
<dbReference type="Pfam" id="PF00857">
    <property type="entry name" value="Isochorismatase"/>
    <property type="match status" value="1"/>
</dbReference>
<dbReference type="EMBL" id="CAJNOR010006439">
    <property type="protein sequence ID" value="CAF1595388.1"/>
    <property type="molecule type" value="Genomic_DNA"/>
</dbReference>
<evidence type="ECO:0000256" key="5">
    <source>
        <dbReference type="ARBA" id="ARBA00037900"/>
    </source>
</evidence>
<dbReference type="EC" id="3.5.1.19" evidence="6"/>
<dbReference type="OrthoDB" id="167809at2759"/>
<dbReference type="GO" id="GO:0019363">
    <property type="term" value="P:pyridine nucleotide biosynthetic process"/>
    <property type="evidence" value="ECO:0007669"/>
    <property type="project" value="UniProtKB-KW"/>
</dbReference>
<dbReference type="PANTHER" id="PTHR11080:SF2">
    <property type="entry name" value="LD05707P"/>
    <property type="match status" value="1"/>
</dbReference>
<evidence type="ECO:0000313" key="12">
    <source>
        <dbReference type="Proteomes" id="UP000663852"/>
    </source>
</evidence>
<evidence type="ECO:0000256" key="6">
    <source>
        <dbReference type="ARBA" id="ARBA00039017"/>
    </source>
</evidence>
<comment type="similarity">
    <text evidence="1">Belongs to the isochorismatase family.</text>
</comment>
<keyword evidence="3" id="KW-0479">Metal-binding</keyword>
<dbReference type="AlphaFoldDB" id="A0A814YZE1"/>
<evidence type="ECO:0000313" key="9">
    <source>
        <dbReference type="EMBL" id="CAF1235231.1"/>
    </source>
</evidence>
<dbReference type="InterPro" id="IPR036380">
    <property type="entry name" value="Isochorismatase-like_sf"/>
</dbReference>
<dbReference type="PANTHER" id="PTHR11080">
    <property type="entry name" value="PYRAZINAMIDASE/NICOTINAMIDASE"/>
    <property type="match status" value="1"/>
</dbReference>
<dbReference type="Gene3D" id="3.40.50.850">
    <property type="entry name" value="Isochorismatase-like"/>
    <property type="match status" value="1"/>
</dbReference>
<dbReference type="EMBL" id="CAJNOJ010000169">
    <property type="protein sequence ID" value="CAF1235231.1"/>
    <property type="molecule type" value="Genomic_DNA"/>
</dbReference>
<evidence type="ECO:0000256" key="1">
    <source>
        <dbReference type="ARBA" id="ARBA00006336"/>
    </source>
</evidence>
<reference evidence="9" key="1">
    <citation type="submission" date="2021-02" db="EMBL/GenBank/DDBJ databases">
        <authorList>
            <person name="Nowell W R."/>
        </authorList>
    </citation>
    <scope>NUCLEOTIDE SEQUENCE</scope>
</reference>
<name>A0A814YZE1_ADIRI</name>